<sequence length="163" mass="18318">MCLYVFDFVAMSFLDLPCYSNCVGANNATATLQSERSTWIAEIDSLKRKVCEKDKKIAELNDKLTSMTAHLIQSNASLVSVSNDLVTARRDTVKLANRIADITQAVVAKPSVEECLHSLVMHSMISSRDTATNRSQKRSIDDRTSYQEQNKRYHCDGGKRDEH</sequence>
<feature type="compositionally biased region" description="Basic and acidic residues" evidence="1">
    <location>
        <begin position="138"/>
        <end position="163"/>
    </location>
</feature>
<proteinExistence type="predicted"/>
<protein>
    <submittedName>
        <fullName evidence="2">Bro8</fullName>
    </submittedName>
</protein>
<feature type="region of interest" description="Disordered" evidence="1">
    <location>
        <begin position="127"/>
        <end position="163"/>
    </location>
</feature>
<name>A0A2Z5V8M1_9VIRU</name>
<dbReference type="Proteomes" id="UP000317522">
    <property type="component" value="Segment"/>
</dbReference>
<organism evidence="2">
    <name type="scientific">Heliothis virescens ascovirus 3j</name>
    <dbReference type="NCBI Taxonomy" id="1561067"/>
    <lineage>
        <taxon>Viruses</taxon>
        <taxon>Varidnaviria</taxon>
        <taxon>Bamfordvirae</taxon>
        <taxon>Nucleocytoviricota</taxon>
        <taxon>Megaviricetes</taxon>
        <taxon>Pimascovirales</taxon>
        <taxon>Pimascovirales incertae sedis</taxon>
        <taxon>Ascoviridae</taxon>
        <taxon>Ascovirus</taxon>
    </lineage>
</organism>
<reference evidence="2" key="1">
    <citation type="submission" date="2017-10" db="EMBL/GenBank/DDBJ databases">
        <title>Ascovirus isolated from Spodoptera litura (Noctuidae: Lepidoptera) transmitted by generalist endoparasitoid Meteorus pulchricornis (Braconidae: Hymenoptera).</title>
        <authorList>
            <person name="Arai E."/>
            <person name="Ishii K."/>
            <person name="Ishii H."/>
            <person name="Kunimi Y."/>
            <person name="Inoue M.N."/>
            <person name="Makiyama N."/>
            <person name="Sagawa S."/>
            <person name="Nakai M."/>
        </authorList>
    </citation>
    <scope>NUCLEOTIDE SEQUENCE [LARGE SCALE GENOMIC DNA]</scope>
    <source>
        <strain evidence="2">ENT01</strain>
    </source>
</reference>
<dbReference type="EMBL" id="LC332918">
    <property type="protein sequence ID" value="BBB16514.1"/>
    <property type="molecule type" value="Genomic_DNA"/>
</dbReference>
<accession>A0A2Z5V8M1</accession>
<evidence type="ECO:0000256" key="1">
    <source>
        <dbReference type="SAM" id="MobiDB-lite"/>
    </source>
</evidence>
<evidence type="ECO:0000313" key="2">
    <source>
        <dbReference type="EMBL" id="BBB16514.1"/>
    </source>
</evidence>